<dbReference type="OrthoDB" id="430315at2759"/>
<feature type="chain" id="PRO_5039018980" evidence="1">
    <location>
        <begin position="22"/>
        <end position="164"/>
    </location>
</feature>
<dbReference type="EMBL" id="JABFUD020000013">
    <property type="protein sequence ID" value="KAI5071239.1"/>
    <property type="molecule type" value="Genomic_DNA"/>
</dbReference>
<reference evidence="2" key="1">
    <citation type="submission" date="2021-01" db="EMBL/GenBank/DDBJ databases">
        <title>Adiantum capillus-veneris genome.</title>
        <authorList>
            <person name="Fang Y."/>
            <person name="Liao Q."/>
        </authorList>
    </citation>
    <scope>NUCLEOTIDE SEQUENCE</scope>
    <source>
        <strain evidence="2">H3</strain>
        <tissue evidence="2">Leaf</tissue>
    </source>
</reference>
<organism evidence="2 3">
    <name type="scientific">Adiantum capillus-veneris</name>
    <name type="common">Maidenhair fern</name>
    <dbReference type="NCBI Taxonomy" id="13818"/>
    <lineage>
        <taxon>Eukaryota</taxon>
        <taxon>Viridiplantae</taxon>
        <taxon>Streptophyta</taxon>
        <taxon>Embryophyta</taxon>
        <taxon>Tracheophyta</taxon>
        <taxon>Polypodiopsida</taxon>
        <taxon>Polypodiidae</taxon>
        <taxon>Polypodiales</taxon>
        <taxon>Pteridineae</taxon>
        <taxon>Pteridaceae</taxon>
        <taxon>Vittarioideae</taxon>
        <taxon>Adiantum</taxon>
    </lineage>
</organism>
<dbReference type="PROSITE" id="PS51367">
    <property type="entry name" value="THAUMATIN_2"/>
    <property type="match status" value="1"/>
</dbReference>
<name>A0A9D4UNM1_ADICA</name>
<dbReference type="Gene3D" id="2.60.110.10">
    <property type="entry name" value="Thaumatin"/>
    <property type="match status" value="1"/>
</dbReference>
<sequence length="164" mass="17171">MGALALSLVVAILCLGMGVSATSIHVVNNAARTICAKYWVPNQIGGGCRELKPAQAWDLGTSGAWVAATMWAIEGSCAGQPCNTGPPAGVSQFEFTINGFSNFDYYDLSIRSGFNMGISVGPTNPACPSQFCRAQNQCDGMLPNGPDRTKSCASGSTDYVITYN</sequence>
<evidence type="ECO:0000256" key="1">
    <source>
        <dbReference type="SAM" id="SignalP"/>
    </source>
</evidence>
<protein>
    <submittedName>
        <fullName evidence="2">Uncharacterized protein</fullName>
    </submittedName>
</protein>
<dbReference type="SMART" id="SM00205">
    <property type="entry name" value="THN"/>
    <property type="match status" value="1"/>
</dbReference>
<comment type="caution">
    <text evidence="2">The sequence shown here is derived from an EMBL/GenBank/DDBJ whole genome shotgun (WGS) entry which is preliminary data.</text>
</comment>
<keyword evidence="3" id="KW-1185">Reference proteome</keyword>
<dbReference type="Proteomes" id="UP000886520">
    <property type="component" value="Chromosome 13"/>
</dbReference>
<dbReference type="PANTHER" id="PTHR31013">
    <property type="entry name" value="THAUMATIN FAMILY PROTEIN-RELATED"/>
    <property type="match status" value="1"/>
</dbReference>
<evidence type="ECO:0000313" key="2">
    <source>
        <dbReference type="EMBL" id="KAI5071239.1"/>
    </source>
</evidence>
<accession>A0A9D4UNM1</accession>
<evidence type="ECO:0000313" key="3">
    <source>
        <dbReference type="Proteomes" id="UP000886520"/>
    </source>
</evidence>
<proteinExistence type="predicted"/>
<keyword evidence="1" id="KW-0732">Signal</keyword>
<dbReference type="InterPro" id="IPR001938">
    <property type="entry name" value="Thaumatin"/>
</dbReference>
<dbReference type="SUPFAM" id="SSF49870">
    <property type="entry name" value="Osmotin, thaumatin-like protein"/>
    <property type="match status" value="1"/>
</dbReference>
<dbReference type="AlphaFoldDB" id="A0A9D4UNM1"/>
<feature type="signal peptide" evidence="1">
    <location>
        <begin position="1"/>
        <end position="21"/>
    </location>
</feature>
<gene>
    <name evidence="2" type="ORF">GOP47_0013490</name>
</gene>
<dbReference type="InterPro" id="IPR037176">
    <property type="entry name" value="Osmotin/thaumatin-like_sf"/>
</dbReference>
<dbReference type="PANTHER" id="PTHR31013:SF2">
    <property type="entry name" value="THAUMATIN-LIKE PROTEIN"/>
    <property type="match status" value="1"/>
</dbReference>